<dbReference type="EMBL" id="BK029940">
    <property type="protein sequence ID" value="DAD55795.1"/>
    <property type="molecule type" value="Genomic_DNA"/>
</dbReference>
<protein>
    <submittedName>
        <fullName evidence="1">Uncharacterized protein</fullName>
    </submittedName>
</protein>
<sequence>MQLQSCGSLVELNKIGERNLPLSYKSISTTKLFILERIYGHEKES</sequence>
<evidence type="ECO:0000313" key="1">
    <source>
        <dbReference type="EMBL" id="DAD55795.1"/>
    </source>
</evidence>
<proteinExistence type="predicted"/>
<name>A0A8D9UHR0_9VIRU</name>
<organism evidence="1">
    <name type="scientific">Bacteriophage sp</name>
    <dbReference type="NCBI Taxonomy" id="38018"/>
    <lineage>
        <taxon>Viruses</taxon>
    </lineage>
</organism>
<reference evidence="1" key="1">
    <citation type="journal article" date="2021" name="Proc. Natl. Acad. Sci. U.S.A.">
        <title>A Catalog of Tens of Thousands of Viruses from Human Metagenomes Reveals Hidden Associations with Chronic Diseases.</title>
        <authorList>
            <person name="Tisza M.J."/>
            <person name="Buck C.B."/>
        </authorList>
    </citation>
    <scope>NUCLEOTIDE SEQUENCE</scope>
    <source>
        <strain evidence="1">CtOZu12</strain>
    </source>
</reference>
<accession>A0A8D9UHR0</accession>